<protein>
    <recommendedName>
        <fullName evidence="7">Protein kinase domain-containing protein</fullName>
    </recommendedName>
</protein>
<dbReference type="GO" id="GO:0005524">
    <property type="term" value="F:ATP binding"/>
    <property type="evidence" value="ECO:0007669"/>
    <property type="project" value="UniProtKB-UniRule"/>
</dbReference>
<dbReference type="PANTHER" id="PTHR43289:SF6">
    <property type="entry name" value="SERINE_THREONINE-PROTEIN KINASE NEKL-3"/>
    <property type="match status" value="1"/>
</dbReference>
<comment type="caution">
    <text evidence="8">The sequence shown here is derived from an EMBL/GenBank/DDBJ whole genome shotgun (WGS) entry which is preliminary data.</text>
</comment>
<evidence type="ECO:0000256" key="4">
    <source>
        <dbReference type="ARBA" id="ARBA00022840"/>
    </source>
</evidence>
<accession>A0A432MIN3</accession>
<dbReference type="InterPro" id="IPR008271">
    <property type="entry name" value="Ser/Thr_kinase_AS"/>
</dbReference>
<dbReference type="PANTHER" id="PTHR43289">
    <property type="entry name" value="MITOGEN-ACTIVATED PROTEIN KINASE KINASE KINASE 20-RELATED"/>
    <property type="match status" value="1"/>
</dbReference>
<dbReference type="GO" id="GO:0004674">
    <property type="term" value="F:protein serine/threonine kinase activity"/>
    <property type="evidence" value="ECO:0007669"/>
    <property type="project" value="TreeGrafter"/>
</dbReference>
<dbReference type="Pfam" id="PF00069">
    <property type="entry name" value="Pkinase"/>
    <property type="match status" value="1"/>
</dbReference>
<name>A0A432MIN3_9BACT</name>
<evidence type="ECO:0000256" key="2">
    <source>
        <dbReference type="ARBA" id="ARBA00022741"/>
    </source>
</evidence>
<proteinExistence type="predicted"/>
<dbReference type="SUPFAM" id="SSF56112">
    <property type="entry name" value="Protein kinase-like (PK-like)"/>
    <property type="match status" value="1"/>
</dbReference>
<feature type="compositionally biased region" description="Basic residues" evidence="6">
    <location>
        <begin position="91"/>
        <end position="106"/>
    </location>
</feature>
<dbReference type="CDD" id="cd14014">
    <property type="entry name" value="STKc_PknB_like"/>
    <property type="match status" value="1"/>
</dbReference>
<keyword evidence="9" id="KW-1185">Reference proteome</keyword>
<keyword evidence="2 5" id="KW-0547">Nucleotide-binding</keyword>
<dbReference type="Gene3D" id="3.30.200.20">
    <property type="entry name" value="Phosphorylase Kinase, domain 1"/>
    <property type="match status" value="1"/>
</dbReference>
<evidence type="ECO:0000256" key="6">
    <source>
        <dbReference type="SAM" id="MobiDB-lite"/>
    </source>
</evidence>
<dbReference type="EMBL" id="RYZH01000026">
    <property type="protein sequence ID" value="RUL87058.1"/>
    <property type="molecule type" value="Genomic_DNA"/>
</dbReference>
<evidence type="ECO:0000256" key="5">
    <source>
        <dbReference type="PROSITE-ProRule" id="PRU10141"/>
    </source>
</evidence>
<dbReference type="PROSITE" id="PS50011">
    <property type="entry name" value="PROTEIN_KINASE_DOM"/>
    <property type="match status" value="1"/>
</dbReference>
<evidence type="ECO:0000313" key="9">
    <source>
        <dbReference type="Proteomes" id="UP000280296"/>
    </source>
</evidence>
<gene>
    <name evidence="8" type="ORF">TsocGM_14040</name>
</gene>
<dbReference type="Gene3D" id="1.10.510.10">
    <property type="entry name" value="Transferase(Phosphotransferase) domain 1"/>
    <property type="match status" value="1"/>
</dbReference>
<dbReference type="InterPro" id="IPR017441">
    <property type="entry name" value="Protein_kinase_ATP_BS"/>
</dbReference>
<keyword evidence="1" id="KW-0808">Transferase</keyword>
<dbReference type="InterPro" id="IPR000719">
    <property type="entry name" value="Prot_kinase_dom"/>
</dbReference>
<evidence type="ECO:0000259" key="7">
    <source>
        <dbReference type="PROSITE" id="PS50011"/>
    </source>
</evidence>
<sequence length="424" mass="45746">MVVRARPIALPPTSIVSARSPQPRGGRPLQELLDSIPTIVTENKASDLPLGVRNRSVLPVRRQGRAAEADEGAGLAGERRTREPRANGGGRTRRHEGRASPRRRARGREDWAVGEDERGGGNRERSRRDAASRGIGREILWQGTGGECEDDRGDGPRGSAGGEPRRWLPIRTDGRGRPSGAPRAARPRGSDPERVATGGAGSIRIRFGSQRPSSPGCSVKPEPGDDPREPRQGRSPLETDPTPASGGSGSGSGSRTGPTGTAESFALPGTIVERMTILDDRFLVLDLLGKGGMGTVWRVRDQVLIRESALKLITSQIAFDPVIRARFRREARVMAQFQHPNAVTVYDARIGADAAFILMEYIRGKSLNHVPGAGSPRPVGWVARLLAQLGDVLQEARDHQIVHRDLKPSNLMIVPGRRPGSWPG</sequence>
<dbReference type="PROSITE" id="PS00107">
    <property type="entry name" value="PROTEIN_KINASE_ATP"/>
    <property type="match status" value="1"/>
</dbReference>
<dbReference type="InterPro" id="IPR011009">
    <property type="entry name" value="Kinase-like_dom_sf"/>
</dbReference>
<dbReference type="SMART" id="SM00220">
    <property type="entry name" value="S_TKc"/>
    <property type="match status" value="1"/>
</dbReference>
<reference evidence="8 9" key="2">
    <citation type="submission" date="2019-01" db="EMBL/GenBank/DDBJ databases">
        <title>Tautonia sociabilis, a novel thermotolerant planctomycete of Isosphaeraceae family, isolated from a 4000 m deep subterranean habitat.</title>
        <authorList>
            <person name="Kovaleva O.L."/>
            <person name="Elcheninov A.G."/>
            <person name="Van Heerden E."/>
            <person name="Toshchakov S.V."/>
            <person name="Novikov A."/>
            <person name="Bonch-Osmolovskaya E.A."/>
            <person name="Kublanov I.V."/>
        </authorList>
    </citation>
    <scope>NUCLEOTIDE SEQUENCE [LARGE SCALE GENOMIC DNA]</scope>
    <source>
        <strain evidence="8 9">GM2012</strain>
    </source>
</reference>
<keyword evidence="4 5" id="KW-0067">ATP-binding</keyword>
<feature type="compositionally biased region" description="Basic and acidic residues" evidence="6">
    <location>
        <begin position="222"/>
        <end position="232"/>
    </location>
</feature>
<keyword evidence="3" id="KW-0418">Kinase</keyword>
<feature type="region of interest" description="Disordered" evidence="6">
    <location>
        <begin position="62"/>
        <end position="265"/>
    </location>
</feature>
<feature type="domain" description="Protein kinase" evidence="7">
    <location>
        <begin position="282"/>
        <end position="424"/>
    </location>
</feature>
<evidence type="ECO:0000256" key="3">
    <source>
        <dbReference type="ARBA" id="ARBA00022777"/>
    </source>
</evidence>
<dbReference type="Proteomes" id="UP000280296">
    <property type="component" value="Unassembled WGS sequence"/>
</dbReference>
<feature type="binding site" evidence="5">
    <location>
        <position position="311"/>
    </location>
    <ligand>
        <name>ATP</name>
        <dbReference type="ChEBI" id="CHEBI:30616"/>
    </ligand>
</feature>
<dbReference type="AlphaFoldDB" id="A0A432MIN3"/>
<feature type="compositionally biased region" description="Basic and acidic residues" evidence="6">
    <location>
        <begin position="107"/>
        <end position="131"/>
    </location>
</feature>
<evidence type="ECO:0000256" key="1">
    <source>
        <dbReference type="ARBA" id="ARBA00022679"/>
    </source>
</evidence>
<reference evidence="8 9" key="1">
    <citation type="submission" date="2018-12" db="EMBL/GenBank/DDBJ databases">
        <authorList>
            <person name="Toschakov S.V."/>
        </authorList>
    </citation>
    <scope>NUCLEOTIDE SEQUENCE [LARGE SCALE GENOMIC DNA]</scope>
    <source>
        <strain evidence="8 9">GM2012</strain>
    </source>
</reference>
<evidence type="ECO:0000313" key="8">
    <source>
        <dbReference type="EMBL" id="RUL87058.1"/>
    </source>
</evidence>
<dbReference type="PROSITE" id="PS00108">
    <property type="entry name" value="PROTEIN_KINASE_ST"/>
    <property type="match status" value="1"/>
</dbReference>
<organism evidence="8 9">
    <name type="scientific">Tautonia sociabilis</name>
    <dbReference type="NCBI Taxonomy" id="2080755"/>
    <lineage>
        <taxon>Bacteria</taxon>
        <taxon>Pseudomonadati</taxon>
        <taxon>Planctomycetota</taxon>
        <taxon>Planctomycetia</taxon>
        <taxon>Isosphaerales</taxon>
        <taxon>Isosphaeraceae</taxon>
        <taxon>Tautonia</taxon>
    </lineage>
</organism>